<dbReference type="GO" id="GO:0007165">
    <property type="term" value="P:signal transduction"/>
    <property type="evidence" value="ECO:0007669"/>
    <property type="project" value="InterPro"/>
</dbReference>
<feature type="region of interest" description="Disordered" evidence="2">
    <location>
        <begin position="705"/>
        <end position="768"/>
    </location>
</feature>
<dbReference type="GO" id="GO:0005096">
    <property type="term" value="F:GTPase activator activity"/>
    <property type="evidence" value="ECO:0007669"/>
    <property type="project" value="UniProtKB-KW"/>
</dbReference>
<feature type="compositionally biased region" description="Low complexity" evidence="2">
    <location>
        <begin position="740"/>
        <end position="755"/>
    </location>
</feature>
<dbReference type="Proteomes" id="UP000193560">
    <property type="component" value="Unassembled WGS sequence"/>
</dbReference>
<reference evidence="6 7" key="1">
    <citation type="submission" date="2016-07" db="EMBL/GenBank/DDBJ databases">
        <title>Pervasive Adenine N6-methylation of Active Genes in Fungi.</title>
        <authorList>
            <consortium name="DOE Joint Genome Institute"/>
            <person name="Mondo S.J."/>
            <person name="Dannebaum R.O."/>
            <person name="Kuo R.C."/>
            <person name="Labutti K."/>
            <person name="Haridas S."/>
            <person name="Kuo A."/>
            <person name="Salamov A."/>
            <person name="Ahrendt S.R."/>
            <person name="Lipzen A."/>
            <person name="Sullivan W."/>
            <person name="Andreopoulos W.B."/>
            <person name="Clum A."/>
            <person name="Lindquist E."/>
            <person name="Daum C."/>
            <person name="Ramamoorthy G.K."/>
            <person name="Gryganskyi A."/>
            <person name="Culley D."/>
            <person name="Magnuson J.K."/>
            <person name="James T.Y."/>
            <person name="O'Malley M.A."/>
            <person name="Stajich J.E."/>
            <person name="Spatafora J.W."/>
            <person name="Visel A."/>
            <person name="Grigoriev I.V."/>
        </authorList>
    </citation>
    <scope>NUCLEOTIDE SEQUENCE [LARGE SCALE GENOMIC DNA]</scope>
    <source>
        <strain evidence="6 7">NRRL 1336</strain>
    </source>
</reference>
<dbReference type="PROSITE" id="PS50238">
    <property type="entry name" value="RHOGAP"/>
    <property type="match status" value="1"/>
</dbReference>
<comment type="caution">
    <text evidence="6">The sequence shown here is derived from an EMBL/GenBank/DDBJ whole genome shotgun (WGS) entry which is preliminary data.</text>
</comment>
<dbReference type="Pfam" id="PF00169">
    <property type="entry name" value="PH"/>
    <property type="match status" value="1"/>
</dbReference>
<dbReference type="EMBL" id="MCGE01000012">
    <property type="protein sequence ID" value="ORZ15832.1"/>
    <property type="molecule type" value="Genomic_DNA"/>
</dbReference>
<evidence type="ECO:0000313" key="7">
    <source>
        <dbReference type="Proteomes" id="UP000193560"/>
    </source>
</evidence>
<evidence type="ECO:0000256" key="2">
    <source>
        <dbReference type="SAM" id="MobiDB-lite"/>
    </source>
</evidence>
<feature type="region of interest" description="Disordered" evidence="2">
    <location>
        <begin position="61"/>
        <end position="144"/>
    </location>
</feature>
<feature type="compositionally biased region" description="Pro residues" evidence="2">
    <location>
        <begin position="66"/>
        <end position="83"/>
    </location>
</feature>
<protein>
    <recommendedName>
        <fullName evidence="8">Rho-GAP domain-containing protein</fullName>
    </recommendedName>
</protein>
<dbReference type="GO" id="GO:0005737">
    <property type="term" value="C:cytoplasm"/>
    <property type="evidence" value="ECO:0007669"/>
    <property type="project" value="TreeGrafter"/>
</dbReference>
<feature type="domain" description="PH" evidence="3">
    <location>
        <begin position="372"/>
        <end position="483"/>
    </location>
</feature>
<accession>A0A1X2IGA2</accession>
<evidence type="ECO:0008006" key="8">
    <source>
        <dbReference type="Google" id="ProtNLM"/>
    </source>
</evidence>
<dbReference type="SUPFAM" id="SSF50729">
    <property type="entry name" value="PH domain-like"/>
    <property type="match status" value="1"/>
</dbReference>
<dbReference type="AlphaFoldDB" id="A0A1X2IGA2"/>
<dbReference type="Gene3D" id="1.10.555.10">
    <property type="entry name" value="Rho GTPase activation protein"/>
    <property type="match status" value="1"/>
</dbReference>
<evidence type="ECO:0000256" key="1">
    <source>
        <dbReference type="ARBA" id="ARBA00022468"/>
    </source>
</evidence>
<dbReference type="SMART" id="SM00233">
    <property type="entry name" value="PH"/>
    <property type="match status" value="1"/>
</dbReference>
<dbReference type="InterPro" id="IPR001849">
    <property type="entry name" value="PH_domain"/>
</dbReference>
<feature type="compositionally biased region" description="Low complexity" evidence="2">
    <location>
        <begin position="545"/>
        <end position="560"/>
    </location>
</feature>
<keyword evidence="7" id="KW-1185">Reference proteome</keyword>
<keyword evidence="1" id="KW-0343">GTPase activation</keyword>
<evidence type="ECO:0000259" key="3">
    <source>
        <dbReference type="PROSITE" id="PS50003"/>
    </source>
</evidence>
<feature type="domain" description="PX" evidence="4">
    <location>
        <begin position="224"/>
        <end position="362"/>
    </location>
</feature>
<gene>
    <name evidence="6" type="ORF">BCR42DRAFT_375738</name>
</gene>
<feature type="domain" description="Rho-GAP" evidence="5">
    <location>
        <begin position="774"/>
        <end position="967"/>
    </location>
</feature>
<dbReference type="Gene3D" id="2.30.29.30">
    <property type="entry name" value="Pleckstrin-homology domain (PH domain)/Phosphotyrosine-binding domain (PTB)"/>
    <property type="match status" value="1"/>
</dbReference>
<feature type="compositionally biased region" description="Basic and acidic residues" evidence="2">
    <location>
        <begin position="1099"/>
        <end position="1120"/>
    </location>
</feature>
<dbReference type="STRING" id="90262.A0A1X2IGA2"/>
<sequence>MSTKVVSITTGSNATLVSETDLAAQNDELWSIISKQRNVIKDLEMALANMTKDRDSLLLLKKQPSTPSPSPTPSQEPVPPPRSPFRQHHHYHTHDGSATMTTATTVTTTPTTTGTSSTVAANSSAIRHRSSSSTLGRTYSSSSGITSPIHAILDNDAQVFAKYQQSAKRLPSSTNSSATSGSSSSSSSIQSSPPTTSQVVKRVPSQPYMMTAASTSEQHSFFANIIIKVVDIYSQQNVNNNPVVSFVISVCNNAAASSTLVSANYTDGNVEDELWRIKKAYSDFVTLDISLQAQIKTLTNSSKTTVKMGSLPDMSLFTTHATNAKMEQKKKLIEKYLTHASRLPLPEMTDLVQFLSSGSFEQSNRSSPPNHDCQKEGYLSLLGTRPGVWHSYYFMLHGSALDYYDSKGGLLIGTIQLADTQIAIQCPTPSSSLTTASSQQSTLTITEVKRFSSSATYPQQHTLRMESETGLDSWMQVLSTSSQASLQPSRLTCITSPPASVNGISFGKNNGHNEHSRNRVSKDQIKALSALPICPENHNNYGKFTTTTESSVSTAATTTTPHYQPQRSNSDTSIHPGEPSSNNSILFRGGSSDTICRHMYSLDGTLSPASTTIEPHRHLHSTLSLKRDHLRQRSSLDTIFYSNHHQQQQQDTEQKPQTSMLTINSNATGSSIGSSGSGIDCGVVAATKKPKTRTRSNRRTFWPKKIFSHGGMNSGGGSGGNHNNDTGVFRGFLSRHSSDDTASSSSSQRRLSQQHGYPSPYQDNNNATAPVFGVPLEEAVRISKISETYELPAIVFRCIEFLENKNAIFEEGIYRLSGSAVKIKSLRNEFDEKGDVDLLASEEHQDCDIHAISGLLKLWLRELPSNVLTENLLKEFLPVIDLTNREKCVNELGRLISMLPLANYTLLRALTAHLLRVVQNAETNKMTLRNMGIVFSPTLGIPTGIFNLFLCEFDYIFWIMEKHPAVVLPASLPTTPTPTSSPSPLQQDSVEVDDNTTTAKKYDDHRNHATTNAVSDEQRIYLGSHPYDPIHPTQVDPLPSGAVIPRPNRQWNQDLNGRSNRNSVQYTDGAPECIVGIEGQCQKGVVIEDDDVGGDMDMIDSHNDDGDSENDHSDRDHDYFNDDDMADFDELPVHDIPQSMMESWNIASSAVS</sequence>
<evidence type="ECO:0000259" key="5">
    <source>
        <dbReference type="PROSITE" id="PS50238"/>
    </source>
</evidence>
<dbReference type="InterPro" id="IPR011993">
    <property type="entry name" value="PH-like_dom_sf"/>
</dbReference>
<evidence type="ECO:0000313" key="6">
    <source>
        <dbReference type="EMBL" id="ORZ15832.1"/>
    </source>
</evidence>
<dbReference type="SUPFAM" id="SSF48350">
    <property type="entry name" value="GTPase activation domain, GAP"/>
    <property type="match status" value="1"/>
</dbReference>
<feature type="compositionally biased region" description="Low complexity" evidence="2">
    <location>
        <begin position="171"/>
        <end position="197"/>
    </location>
</feature>
<dbReference type="PROSITE" id="PS50003">
    <property type="entry name" value="PH_DOMAIN"/>
    <property type="match status" value="1"/>
</dbReference>
<evidence type="ECO:0000259" key="4">
    <source>
        <dbReference type="PROSITE" id="PS50195"/>
    </source>
</evidence>
<name>A0A1X2IGA2_9FUNG</name>
<dbReference type="SMART" id="SM00324">
    <property type="entry name" value="RhoGAP"/>
    <property type="match status" value="1"/>
</dbReference>
<feature type="region of interest" description="Disordered" evidence="2">
    <location>
        <begin position="1090"/>
        <end position="1129"/>
    </location>
</feature>
<feature type="compositionally biased region" description="Polar residues" evidence="2">
    <location>
        <begin position="561"/>
        <end position="585"/>
    </location>
</feature>
<dbReference type="Pfam" id="PF00620">
    <property type="entry name" value="RhoGAP"/>
    <property type="match status" value="1"/>
</dbReference>
<dbReference type="InterPro" id="IPR000198">
    <property type="entry name" value="RhoGAP_dom"/>
</dbReference>
<dbReference type="InterPro" id="IPR008936">
    <property type="entry name" value="Rho_GTPase_activation_prot"/>
</dbReference>
<dbReference type="InterPro" id="IPR001683">
    <property type="entry name" value="PX_dom"/>
</dbReference>
<dbReference type="SUPFAM" id="SSF64268">
    <property type="entry name" value="PX domain"/>
    <property type="match status" value="1"/>
</dbReference>
<dbReference type="InterPro" id="IPR050729">
    <property type="entry name" value="Rho-GAP"/>
</dbReference>
<dbReference type="Gene3D" id="3.30.1520.10">
    <property type="entry name" value="Phox-like domain"/>
    <property type="match status" value="1"/>
</dbReference>
<proteinExistence type="predicted"/>
<dbReference type="OrthoDB" id="185175at2759"/>
<dbReference type="InterPro" id="IPR036871">
    <property type="entry name" value="PX_dom_sf"/>
</dbReference>
<dbReference type="GO" id="GO:0035091">
    <property type="term" value="F:phosphatidylinositol binding"/>
    <property type="evidence" value="ECO:0007669"/>
    <property type="project" value="InterPro"/>
</dbReference>
<organism evidence="6 7">
    <name type="scientific">Absidia repens</name>
    <dbReference type="NCBI Taxonomy" id="90262"/>
    <lineage>
        <taxon>Eukaryota</taxon>
        <taxon>Fungi</taxon>
        <taxon>Fungi incertae sedis</taxon>
        <taxon>Mucoromycota</taxon>
        <taxon>Mucoromycotina</taxon>
        <taxon>Mucoromycetes</taxon>
        <taxon>Mucorales</taxon>
        <taxon>Cunninghamellaceae</taxon>
        <taxon>Absidia</taxon>
    </lineage>
</organism>
<feature type="region of interest" description="Disordered" evidence="2">
    <location>
        <begin position="538"/>
        <end position="588"/>
    </location>
</feature>
<dbReference type="Pfam" id="PF00787">
    <property type="entry name" value="PX"/>
    <property type="match status" value="1"/>
</dbReference>
<dbReference type="PANTHER" id="PTHR23176">
    <property type="entry name" value="RHO/RAC/CDC GTPASE-ACTIVATING PROTEIN"/>
    <property type="match status" value="1"/>
</dbReference>
<dbReference type="CDD" id="cd06093">
    <property type="entry name" value="PX_domain"/>
    <property type="match status" value="1"/>
</dbReference>
<dbReference type="PANTHER" id="PTHR23176:SF129">
    <property type="entry name" value="RHO GTPASE ACTIVATING PROTEIN AT 16F, ISOFORM E-RELATED"/>
    <property type="match status" value="1"/>
</dbReference>
<feature type="compositionally biased region" description="Low complexity" evidence="2">
    <location>
        <begin position="97"/>
        <end position="144"/>
    </location>
</feature>
<dbReference type="PROSITE" id="PS50195">
    <property type="entry name" value="PX"/>
    <property type="match status" value="1"/>
</dbReference>
<feature type="region of interest" description="Disordered" evidence="2">
    <location>
        <begin position="167"/>
        <end position="202"/>
    </location>
</feature>